<keyword evidence="1" id="KW-0812">Transmembrane</keyword>
<feature type="transmembrane region" description="Helical" evidence="1">
    <location>
        <begin position="51"/>
        <end position="70"/>
    </location>
</feature>
<reference evidence="2 3" key="1">
    <citation type="journal article" date="2010" name="Stand. Genomic Sci.">
        <title>Complete genome sequence of Haliangium ochraceum type strain (SMP-2).</title>
        <authorList>
            <consortium name="US DOE Joint Genome Institute (JGI-PGF)"/>
            <person name="Ivanova N."/>
            <person name="Daum C."/>
            <person name="Lang E."/>
            <person name="Abt B."/>
            <person name="Kopitz M."/>
            <person name="Saunders E."/>
            <person name="Lapidus A."/>
            <person name="Lucas S."/>
            <person name="Glavina Del Rio T."/>
            <person name="Nolan M."/>
            <person name="Tice H."/>
            <person name="Copeland A."/>
            <person name="Cheng J.F."/>
            <person name="Chen F."/>
            <person name="Bruce D."/>
            <person name="Goodwin L."/>
            <person name="Pitluck S."/>
            <person name="Mavromatis K."/>
            <person name="Pati A."/>
            <person name="Mikhailova N."/>
            <person name="Chen A."/>
            <person name="Palaniappan K."/>
            <person name="Land M."/>
            <person name="Hauser L."/>
            <person name="Chang Y.J."/>
            <person name="Jeffries C.D."/>
            <person name="Detter J.C."/>
            <person name="Brettin T."/>
            <person name="Rohde M."/>
            <person name="Goker M."/>
            <person name="Bristow J."/>
            <person name="Markowitz V."/>
            <person name="Eisen J.A."/>
            <person name="Hugenholtz P."/>
            <person name="Kyrpides N.C."/>
            <person name="Klenk H.P."/>
        </authorList>
    </citation>
    <scope>NUCLEOTIDE SEQUENCE [LARGE SCALE GENOMIC DNA]</scope>
    <source>
        <strain evidence="3">DSM 14365 / CIP 107738 / JCM 11303 / AJ 13395 / SMP-2</strain>
    </source>
</reference>
<evidence type="ECO:0000313" key="2">
    <source>
        <dbReference type="EMBL" id="ACY13700.1"/>
    </source>
</evidence>
<protein>
    <submittedName>
        <fullName evidence="2">Uncharacterized protein</fullName>
    </submittedName>
</protein>
<keyword evidence="1" id="KW-0472">Membrane</keyword>
<name>D0LS03_HALO1</name>
<dbReference type="KEGG" id="hoh:Hoch_1119"/>
<gene>
    <name evidence="2" type="ordered locus">Hoch_1119</name>
</gene>
<evidence type="ECO:0000256" key="1">
    <source>
        <dbReference type="SAM" id="Phobius"/>
    </source>
</evidence>
<keyword evidence="3" id="KW-1185">Reference proteome</keyword>
<dbReference type="AlphaFoldDB" id="D0LS03"/>
<proteinExistence type="predicted"/>
<accession>D0LS03</accession>
<organism evidence="2 3">
    <name type="scientific">Haliangium ochraceum (strain DSM 14365 / JCM 11303 / SMP-2)</name>
    <dbReference type="NCBI Taxonomy" id="502025"/>
    <lineage>
        <taxon>Bacteria</taxon>
        <taxon>Pseudomonadati</taxon>
        <taxon>Myxococcota</taxon>
        <taxon>Polyangia</taxon>
        <taxon>Haliangiales</taxon>
        <taxon>Kofleriaceae</taxon>
        <taxon>Haliangium</taxon>
    </lineage>
</organism>
<keyword evidence="1" id="KW-1133">Transmembrane helix</keyword>
<dbReference type="HOGENOM" id="CLU_979225_0_0_7"/>
<sequence>MCRSRVRKILGGLFNLIYSHAFQVCLTKAYFLRSEQSILNTLKRNRFMYKIWYAFWALSLSGSIVACGTYDDNYESRTAAEILLGDEAGTLAEDATLYWVHNPQHNGSPVLTVGVTIDQERYLGLGVELSEQDRGTASVRAVAGVFIEQHGQLTEGACDVDVWRSGRRVRMQLRNCTIGDGTRVAMEFEHTGEIAAIGLADVATSLPHFAPYAQRVADLAVTSFADFPLDQIDDGVSIECSCQPSCDAYLNSCLLTAFSCGGFYALCAAVCWAQHGDCLRGCGC</sequence>
<evidence type="ECO:0000313" key="3">
    <source>
        <dbReference type="Proteomes" id="UP000001880"/>
    </source>
</evidence>
<dbReference type="Proteomes" id="UP000001880">
    <property type="component" value="Chromosome"/>
</dbReference>
<dbReference type="EMBL" id="CP001804">
    <property type="protein sequence ID" value="ACY13700.1"/>
    <property type="molecule type" value="Genomic_DNA"/>
</dbReference>